<name>A0A891LZ22_9SECO</name>
<reference evidence="26" key="1">
    <citation type="journal article" date="2021" name="Virus Genes">
        <title>First complete genome sequence of an isolate of cowpea severe mosaic virus from South America.</title>
        <authorList>
            <person name="Teixeira K.J.M.L."/>
            <person name="de Souza Cascardo R."/>
            <person name="Leal L.L."/>
            <person name="Zerbini F.M."/>
            <person name="Beserra J.E.A. Jr."/>
        </authorList>
    </citation>
    <scope>NUCLEOTIDE SEQUENCE</scope>
    <source>
        <strain evidence="26">Ter1</strain>
    </source>
</reference>
<protein>
    <recommendedName>
        <fullName evidence="6">RNA1 polyprotein</fullName>
    </recommendedName>
    <alternativeName>
        <fullName evidence="20">Genome polyprotein B</fullName>
    </alternativeName>
    <alternativeName>
        <fullName evidence="19">P1</fullName>
    </alternativeName>
</protein>
<dbReference type="GO" id="GO:0003968">
    <property type="term" value="F:RNA-directed RNA polymerase activity"/>
    <property type="evidence" value="ECO:0007669"/>
    <property type="project" value="UniProtKB-KW"/>
</dbReference>
<dbReference type="GO" id="GO:0004197">
    <property type="term" value="F:cysteine-type endopeptidase activity"/>
    <property type="evidence" value="ECO:0007669"/>
    <property type="project" value="InterPro"/>
</dbReference>
<evidence type="ECO:0000256" key="16">
    <source>
        <dbReference type="ARBA" id="ARBA00022953"/>
    </source>
</evidence>
<keyword evidence="11" id="KW-0548">Nucleotidyltransferase</keyword>
<evidence type="ECO:0000256" key="17">
    <source>
        <dbReference type="ARBA" id="ARBA00022989"/>
    </source>
</evidence>
<dbReference type="GO" id="GO:0003724">
    <property type="term" value="F:RNA helicase activity"/>
    <property type="evidence" value="ECO:0007669"/>
    <property type="project" value="InterPro"/>
</dbReference>
<keyword evidence="10 22" id="KW-0812">Transmembrane</keyword>
<dbReference type="GO" id="GO:0006508">
    <property type="term" value="P:proteolysis"/>
    <property type="evidence" value="ECO:0007669"/>
    <property type="project" value="UniProtKB-KW"/>
</dbReference>
<dbReference type="InterPro" id="IPR009003">
    <property type="entry name" value="Peptidase_S1_PA"/>
</dbReference>
<evidence type="ECO:0000256" key="13">
    <source>
        <dbReference type="ARBA" id="ARBA00022801"/>
    </source>
</evidence>
<dbReference type="GO" id="GO:0006351">
    <property type="term" value="P:DNA-templated transcription"/>
    <property type="evidence" value="ECO:0007669"/>
    <property type="project" value="InterPro"/>
</dbReference>
<evidence type="ECO:0000256" key="5">
    <source>
        <dbReference type="ARBA" id="ARBA00004379"/>
    </source>
</evidence>
<keyword evidence="13" id="KW-0378">Hydrolase</keyword>
<dbReference type="GO" id="GO:0005524">
    <property type="term" value="F:ATP binding"/>
    <property type="evidence" value="ECO:0007669"/>
    <property type="project" value="UniProtKB-KW"/>
</dbReference>
<keyword evidence="14" id="KW-0788">Thiol protease</keyword>
<evidence type="ECO:0000256" key="12">
    <source>
        <dbReference type="ARBA" id="ARBA00022741"/>
    </source>
</evidence>
<evidence type="ECO:0000256" key="15">
    <source>
        <dbReference type="ARBA" id="ARBA00022840"/>
    </source>
</evidence>
<feature type="domain" description="RdRp catalytic" evidence="23">
    <location>
        <begin position="1419"/>
        <end position="1549"/>
    </location>
</feature>
<evidence type="ECO:0000256" key="4">
    <source>
        <dbReference type="ARBA" id="ARBA00004354"/>
    </source>
</evidence>
<dbReference type="InterPro" id="IPR044067">
    <property type="entry name" value="PCV_3C_PRO"/>
</dbReference>
<evidence type="ECO:0000256" key="10">
    <source>
        <dbReference type="ARBA" id="ARBA00022692"/>
    </source>
</evidence>
<keyword evidence="17 22" id="KW-1133">Transmembrane helix</keyword>
<keyword evidence="8" id="KW-0645">Protease</keyword>
<evidence type="ECO:0000256" key="9">
    <source>
        <dbReference type="ARBA" id="ARBA00022679"/>
    </source>
</evidence>
<dbReference type="PRINTS" id="PR00918">
    <property type="entry name" value="CALICVIRUSNS"/>
</dbReference>
<comment type="function">
    <text evidence="1">Plays a role in RNA replication. It is covalently linked to the 5'terminus of both viral single-stranded RNA1 and RNA2 molecules.</text>
</comment>
<keyword evidence="18" id="KW-1038">Host endoplasmic reticulum</keyword>
<evidence type="ECO:0000256" key="11">
    <source>
        <dbReference type="ARBA" id="ARBA00022695"/>
    </source>
</evidence>
<feature type="transmembrane region" description="Helical" evidence="22">
    <location>
        <begin position="176"/>
        <end position="197"/>
    </location>
</feature>
<dbReference type="PROSITE" id="PS51874">
    <property type="entry name" value="PCV_3C_PRO"/>
    <property type="match status" value="1"/>
</dbReference>
<feature type="domain" description="Peptidase C3" evidence="25">
    <location>
        <begin position="936"/>
        <end position="1141"/>
    </location>
</feature>
<comment type="function">
    <text evidence="2">Thiol protease that cleaves the RNA1 and RNA2 polyproteins.</text>
</comment>
<evidence type="ECO:0000256" key="3">
    <source>
        <dbReference type="ARBA" id="ARBA00003682"/>
    </source>
</evidence>
<dbReference type="InterPro" id="IPR007094">
    <property type="entry name" value="RNA-dir_pol_PSvirus"/>
</dbReference>
<dbReference type="EMBL" id="MW387017">
    <property type="protein sequence ID" value="QRM13818.1"/>
    <property type="molecule type" value="Genomic_RNA"/>
</dbReference>
<keyword evidence="15" id="KW-0067">ATP-binding</keyword>
<dbReference type="InterPro" id="IPR043502">
    <property type="entry name" value="DNA/RNA_pol_sf"/>
</dbReference>
<feature type="transmembrane region" description="Helical" evidence="22">
    <location>
        <begin position="247"/>
        <end position="269"/>
    </location>
</feature>
<evidence type="ECO:0000256" key="22">
    <source>
        <dbReference type="SAM" id="Phobius"/>
    </source>
</evidence>
<dbReference type="InterPro" id="IPR043504">
    <property type="entry name" value="Peptidase_S1_PA_chymotrypsin"/>
</dbReference>
<keyword evidence="7" id="KW-0696">RNA-directed RNA polymerase</keyword>
<dbReference type="GO" id="GO:0003723">
    <property type="term" value="F:RNA binding"/>
    <property type="evidence" value="ECO:0007669"/>
    <property type="project" value="InterPro"/>
</dbReference>
<dbReference type="InterPro" id="IPR000605">
    <property type="entry name" value="Helicase_SF3_ssDNA/RNA_vir"/>
</dbReference>
<evidence type="ECO:0000259" key="23">
    <source>
        <dbReference type="PROSITE" id="PS50507"/>
    </source>
</evidence>
<dbReference type="PROSITE" id="PS50507">
    <property type="entry name" value="RDRP_SSRNA_POS"/>
    <property type="match status" value="1"/>
</dbReference>
<dbReference type="Pfam" id="PF00680">
    <property type="entry name" value="RdRP_1"/>
    <property type="match status" value="1"/>
</dbReference>
<keyword evidence="12" id="KW-0547">Nucleotide-binding</keyword>
<dbReference type="GO" id="GO:0044220">
    <property type="term" value="C:host cell perinuclear region of cytoplasm"/>
    <property type="evidence" value="ECO:0007669"/>
    <property type="project" value="UniProtKB-SubCell"/>
</dbReference>
<dbReference type="SUPFAM" id="SSF56672">
    <property type="entry name" value="DNA/RNA polymerases"/>
    <property type="match status" value="1"/>
</dbReference>
<organism evidence="26">
    <name type="scientific">Cowpea severe mosaic virus</name>
    <dbReference type="NCBI Taxonomy" id="12261"/>
    <lineage>
        <taxon>Viruses</taxon>
        <taxon>Riboviria</taxon>
        <taxon>Orthornavirae</taxon>
        <taxon>Pisuviricota</taxon>
        <taxon>Pisoniviricetes</taxon>
        <taxon>Picornavirales</taxon>
        <taxon>Secoviridae</taxon>
        <taxon>Comovirinae</taxon>
        <taxon>Comovirus</taxon>
        <taxon>Comovirus severum</taxon>
    </lineage>
</organism>
<evidence type="ECO:0000256" key="7">
    <source>
        <dbReference type="ARBA" id="ARBA00022484"/>
    </source>
</evidence>
<evidence type="ECO:0000256" key="21">
    <source>
        <dbReference type="ARBA" id="ARBA00045667"/>
    </source>
</evidence>
<comment type="function">
    <text evidence="3">Replicates the viral genome.</text>
</comment>
<evidence type="ECO:0000313" key="26">
    <source>
        <dbReference type="EMBL" id="QRM13818.1"/>
    </source>
</evidence>
<evidence type="ECO:0000256" key="18">
    <source>
        <dbReference type="ARBA" id="ARBA00023184"/>
    </source>
</evidence>
<dbReference type="GO" id="GO:0033644">
    <property type="term" value="C:host cell membrane"/>
    <property type="evidence" value="ECO:0007669"/>
    <property type="project" value="UniProtKB-SubCell"/>
</dbReference>
<feature type="transmembrane region" description="Helical" evidence="22">
    <location>
        <begin position="209"/>
        <end position="235"/>
    </location>
</feature>
<evidence type="ECO:0000256" key="6">
    <source>
        <dbReference type="ARBA" id="ARBA00020936"/>
    </source>
</evidence>
<evidence type="ECO:0000256" key="8">
    <source>
        <dbReference type="ARBA" id="ARBA00022670"/>
    </source>
</evidence>
<comment type="function">
    <text evidence="21">Down-regulates the RNA1 polyprotein processing and enhances trans-cleavage of RNA2 polyproteins. The protease cofactor and the putative helicase seem to target the replication complexes to ER membranes. Their physical association causes the membrane rearrangement of host ER that may result in formation of the small membranous vesicles that are the site of viral RNA synthesis.</text>
</comment>
<dbReference type="InterPro" id="IPR043128">
    <property type="entry name" value="Rev_trsase/Diguanyl_cyclase"/>
</dbReference>
<evidence type="ECO:0000256" key="14">
    <source>
        <dbReference type="ARBA" id="ARBA00022807"/>
    </source>
</evidence>
<evidence type="ECO:0000259" key="24">
    <source>
        <dbReference type="PROSITE" id="PS51218"/>
    </source>
</evidence>
<keyword evidence="16" id="KW-0693">Viral RNA replication</keyword>
<dbReference type="SUPFAM" id="SSF50494">
    <property type="entry name" value="Trypsin-like serine proteases"/>
    <property type="match status" value="1"/>
</dbReference>
<dbReference type="Pfam" id="PF00910">
    <property type="entry name" value="RNA_helicase"/>
    <property type="match status" value="1"/>
</dbReference>
<evidence type="ECO:0000256" key="20">
    <source>
        <dbReference type="ARBA" id="ARBA00032135"/>
    </source>
</evidence>
<dbReference type="InterPro" id="IPR014759">
    <property type="entry name" value="Helicase_SF3_ssRNA_vir"/>
</dbReference>
<dbReference type="GO" id="GO:0044165">
    <property type="term" value="C:host cell endoplasmic reticulum"/>
    <property type="evidence" value="ECO:0007669"/>
    <property type="project" value="UniProtKB-SubCell"/>
</dbReference>
<comment type="subcellular location">
    <subcellularLocation>
        <location evidence="4">Host endoplasmic reticulum</location>
    </subcellularLocation>
    <subcellularLocation>
        <location evidence="5">Host membrane</location>
        <topology evidence="5">Single-pass membrane protein</topology>
    </subcellularLocation>
</comment>
<proteinExistence type="predicted"/>
<accession>A0A891LZ22</accession>
<sequence>MKFYAGQTVLDIMQHLSSPTTNLRLLSYCNLKKEEDGKMMIAIKEKRHRQLLTLSYGAMCFQFSNSVAEEDMEIDDDELMFVIFDAILRTKISNSKGMVHLYSWMRGVYLSTFKIEVECDDYSTGLLEKDLAGEAQGLSQFVSGLADWIPSRVRKLSSYAAEGIIDAFKKHFEKLIVEYCPMAVAACSWVTTVWTTIKEWVQSAMDAMSWIMAGCTELISWGMCVIAGTCALSLLEKALIAMGLISASFDLAGIFVRSAVVGAFCLTIVNKRKGNSAELLQLVSLAVGTISNATATCFQSPVGQAVETSAENQSSGVEMLESLAKSLTTFCDGTLVSIGKTCTAVNSINTAAGTIKNLVGRLLSMLCNFAYKLLGLESTFLRDASVVFSENVDGWLKQISWCQDQFLAKAYISQDELMVLRSLITRGETMQREMIMGGMKVSPTVCGLINKGCTDLAKLMAGAVMHGTSGTRKIPFVVYAHGASRVGKTMVINRLIEDFRKELELGEDCVYPRNVVDDYWSGYKRQPIIVIDDFGAVSSDPSAEAQLIPLISSAPYPLNMADLSEKGMHFDSAIVMCSSNFIECSPESKVRDEMAFRNRRHVLFTVTLNPDIPYDGDDITKNQIYEIKSWFHDSYHTDATFTTYGDLLAYCKNKWQEHNTEQEANLKQLGANRESVAFEQFRSILDLAVFVNQDSENFKKRLETPDGRCHFLSCYDTEGTLKHYTIDASGDVQEMENVDPTLDKLLLDKTNKMVMAAYRMIKYHKDTNLVIKTQLADLVNPAKYTKEYQFNGIIGSPLFSAQVLPSVKALPLWQRMVLYTVGQNLGRTTTSWYEGVKDTCMMALSKAYSTEIKDWPVALKIVVGVVLATVAGKAFWRFYSSMADAGNGGHFVGAVASAFAGSQAAVAQSRKPNRFDVAQYRYRNIPLRKRNWAEGQMSLDQSTMLIMEKCKANFVFSNISCQIVMLPGRQFICYKHVFSSLNNPMYVDIYTANKKYKLYYKPENRIYFDGDSELMLYKDASLEDIPASCWDLFCFDAEKSLPRGSFPAEILSSKLDRTTNQHIPEWADISARTVNQKLDVEFGEYQTIFYAYLQYDVPTKAEDCGSLIIATIDGRKKIVGVHTAGRANRSGFASYIPKVEIPVQAQAAEQFFDFLEKEQHVTEGIGKVGTLKKGVWIPLPTKTNLVETPKEWHLGTEKTKEPSILSSTDLRLGDKQYDPFVGGIQKYAEPMGVLDDEILRHVATDMVEEWFDCVDPEVDTFEEVDLQVAINGLEGMEYMERVPMATSEGFPHILTRKSGEKGKGRFVYGDGEIFDLIPGTSVHEAYHTLEATCADSVPALVGIECPKDEKLPLRKIYDKPKTRCFTVLPMEYNLVVRRKFLKFVVFIMKNRHRLSCQVGINPYGMEWSRLAMSLLEKGDNILCCDYSSFDGLLTKQVMHLMSEMINELCGGSTRLKQQRTNLLMACCSRYALCKGEVWRVECGIPSGFPLTVICNSIFNELLVRYSYIKICQQARVPATVTYGFSSFVKMVTYGDDNLISVQSSIVHIFDGTKLKEFLKLNGITITDGKDKTSPTLNFRNLEDCDFLKRGFKKESDVVWVGPEEKESLWSQLHYVTTNNLEKNEAYLVNVVNVIRELYLHDPREAADLRRKAIQNVDFIKENPKDLPTMAAVKEFFNMQRQQQFVDSNDNLDSLLNPDFLFVAPQRKLVEAELELIPGWFLRDLGKKPLDVLTGESDRICVLVNASIPDHLLPEKVVNISWPYGPGRGGLPTHAWAQHNLYNPNSVLVKKLRTLMSQFPDDRVDICFRHDAVPVAIAAIIFMVHLKKVAGRTANEYLTKIIGTAKTLKFLPRECDVIF</sequence>
<dbReference type="InterPro" id="IPR004004">
    <property type="entry name" value="Helic/Pol/Pept_Calicivir-typ"/>
</dbReference>
<dbReference type="Gene3D" id="2.40.10.10">
    <property type="entry name" value="Trypsin-like serine proteases"/>
    <property type="match status" value="1"/>
</dbReference>
<evidence type="ECO:0000259" key="25">
    <source>
        <dbReference type="PROSITE" id="PS51874"/>
    </source>
</evidence>
<feature type="domain" description="SF3 helicase" evidence="24">
    <location>
        <begin position="450"/>
        <end position="621"/>
    </location>
</feature>
<dbReference type="GO" id="GO:0039694">
    <property type="term" value="P:viral RNA genome replication"/>
    <property type="evidence" value="ECO:0007669"/>
    <property type="project" value="InterPro"/>
</dbReference>
<dbReference type="Gene3D" id="3.30.70.270">
    <property type="match status" value="1"/>
</dbReference>
<evidence type="ECO:0000256" key="19">
    <source>
        <dbReference type="ARBA" id="ARBA00031919"/>
    </source>
</evidence>
<keyword evidence="22" id="KW-0472">Membrane</keyword>
<keyword evidence="9" id="KW-0808">Transferase</keyword>
<evidence type="ECO:0000256" key="1">
    <source>
        <dbReference type="ARBA" id="ARBA00002583"/>
    </source>
</evidence>
<evidence type="ECO:0000256" key="2">
    <source>
        <dbReference type="ARBA" id="ARBA00003602"/>
    </source>
</evidence>
<dbReference type="InterPro" id="IPR001205">
    <property type="entry name" value="RNA-dir_pol_C"/>
</dbReference>
<dbReference type="PROSITE" id="PS51218">
    <property type="entry name" value="SF3_HELICASE_2"/>
    <property type="match status" value="1"/>
</dbReference>